<comment type="caution">
    <text evidence="2">The sequence shown here is derived from an EMBL/GenBank/DDBJ whole genome shotgun (WGS) entry which is preliminary data.</text>
</comment>
<evidence type="ECO:0000313" key="2">
    <source>
        <dbReference type="EMBL" id="TCO19349.1"/>
    </source>
</evidence>
<dbReference type="EMBL" id="SLWO01000010">
    <property type="protein sequence ID" value="TCO19349.1"/>
    <property type="molecule type" value="Genomic_DNA"/>
</dbReference>
<evidence type="ECO:0000313" key="1">
    <source>
        <dbReference type="EMBL" id="GGE69320.1"/>
    </source>
</evidence>
<sequence length="304" mass="33976">MKVFKIFPVLALILFGFTSGAQKKYVLKQNFPIGKKYDFTLISDQVINQQMSGHRTSLSQNIGTEYLFDIRNGDGQEKNIEVTYKRIFMKSKGMGNQMEMDSEDADTTKENSFRGLKDATFNMVMLPNGTLKSVTGVEQMVSTMVERMKADSLMKINIKASLSQQFNAEGMKHTLESSLKIYPDHPVKIGESWTVDTKMQLTMPVETITKYTLTEVKDNIAFLKINGTLLSKGSFQSMGNKIDTDLTGTNIGDAELDITTGLILKSHLRMELTGKMQTGGQNIDFELQGINKIVGKEQISLTGF</sequence>
<protein>
    <submittedName>
        <fullName evidence="2">Uncharacterized protein</fullName>
    </submittedName>
</protein>
<dbReference type="Proteomes" id="UP000295684">
    <property type="component" value="Unassembled WGS sequence"/>
</dbReference>
<name>A0A4R2H2T5_9SPHI</name>
<dbReference type="EMBL" id="BMJO01000009">
    <property type="protein sequence ID" value="GGE69320.1"/>
    <property type="molecule type" value="Genomic_DNA"/>
</dbReference>
<reference evidence="1" key="4">
    <citation type="submission" date="2024-05" db="EMBL/GenBank/DDBJ databases">
        <authorList>
            <person name="Sun Q."/>
            <person name="Zhou Y."/>
        </authorList>
    </citation>
    <scope>NUCLEOTIDE SEQUENCE</scope>
    <source>
        <strain evidence="1">CGMCC 1.15644</strain>
    </source>
</reference>
<gene>
    <name evidence="2" type="ORF">EV200_11071</name>
    <name evidence="1" type="ORF">GCM10011413_39930</name>
</gene>
<evidence type="ECO:0000313" key="3">
    <source>
        <dbReference type="Proteomes" id="UP000295684"/>
    </source>
</evidence>
<reference evidence="4" key="2">
    <citation type="journal article" date="2019" name="Int. J. Syst. Evol. Microbiol.">
        <title>The Global Catalogue of Microorganisms (GCM) 10K type strain sequencing project: providing services to taxonomists for standard genome sequencing and annotation.</title>
        <authorList>
            <consortium name="The Broad Institute Genomics Platform"/>
            <consortium name="The Broad Institute Genome Sequencing Center for Infectious Disease"/>
            <person name="Wu L."/>
            <person name="Ma J."/>
        </authorList>
    </citation>
    <scope>NUCLEOTIDE SEQUENCE [LARGE SCALE GENOMIC DNA]</scope>
    <source>
        <strain evidence="4">CGMCC 1.15644</strain>
    </source>
</reference>
<organism evidence="2 3">
    <name type="scientific">Pedobacter psychrotolerans</name>
    <dbReference type="NCBI Taxonomy" id="1843235"/>
    <lineage>
        <taxon>Bacteria</taxon>
        <taxon>Pseudomonadati</taxon>
        <taxon>Bacteroidota</taxon>
        <taxon>Sphingobacteriia</taxon>
        <taxon>Sphingobacteriales</taxon>
        <taxon>Sphingobacteriaceae</taxon>
        <taxon>Pedobacter</taxon>
    </lineage>
</organism>
<reference evidence="1" key="1">
    <citation type="journal article" date="2014" name="Int. J. Syst. Evol. Microbiol.">
        <title>Complete genome of a new Firmicutes species belonging to the dominant human colonic microbiota ('Ruminococcus bicirculans') reveals two chromosomes and a selective capacity to utilize plant glucans.</title>
        <authorList>
            <consortium name="NISC Comparative Sequencing Program"/>
            <person name="Wegmann U."/>
            <person name="Louis P."/>
            <person name="Goesmann A."/>
            <person name="Henrissat B."/>
            <person name="Duncan S.H."/>
            <person name="Flint H.J."/>
        </authorList>
    </citation>
    <scope>NUCLEOTIDE SEQUENCE</scope>
    <source>
        <strain evidence="1">CGMCC 1.15644</strain>
    </source>
</reference>
<dbReference type="InterPro" id="IPR046230">
    <property type="entry name" value="DUF6263"/>
</dbReference>
<proteinExistence type="predicted"/>
<evidence type="ECO:0000313" key="4">
    <source>
        <dbReference type="Proteomes" id="UP000622648"/>
    </source>
</evidence>
<dbReference type="AlphaFoldDB" id="A0A4R2H2T5"/>
<accession>A0A4R2H2T5</accession>
<dbReference type="Proteomes" id="UP000622648">
    <property type="component" value="Unassembled WGS sequence"/>
</dbReference>
<reference evidence="2 3" key="3">
    <citation type="submission" date="2019-03" db="EMBL/GenBank/DDBJ databases">
        <title>Genomic Encyclopedia of Type Strains, Phase IV (KMG-IV): sequencing the most valuable type-strain genomes for metagenomic binning, comparative biology and taxonomic classification.</title>
        <authorList>
            <person name="Goeker M."/>
        </authorList>
    </citation>
    <scope>NUCLEOTIDE SEQUENCE [LARGE SCALE GENOMIC DNA]</scope>
    <source>
        <strain evidence="2 3">DSM 103236</strain>
    </source>
</reference>
<dbReference type="Pfam" id="PF19777">
    <property type="entry name" value="DUF6263"/>
    <property type="match status" value="1"/>
</dbReference>
<keyword evidence="4" id="KW-1185">Reference proteome</keyword>